<dbReference type="InterPro" id="IPR008681">
    <property type="entry name" value="Neg-reg_MecA"/>
</dbReference>
<dbReference type="Gene3D" id="3.30.70.1950">
    <property type="match status" value="1"/>
</dbReference>
<evidence type="ECO:0000313" key="4">
    <source>
        <dbReference type="Proteomes" id="UP000049979"/>
    </source>
</evidence>
<dbReference type="OrthoDB" id="1998780at2"/>
<evidence type="ECO:0000256" key="1">
    <source>
        <dbReference type="ARBA" id="ARBA00005397"/>
    </source>
</evidence>
<name>A0A0M6WAH1_9FIRM</name>
<gene>
    <name evidence="3" type="primary">mecA</name>
    <name evidence="3" type="ORF">ERS852420_02462</name>
    <name evidence="2" type="ORF">M72_00181</name>
</gene>
<dbReference type="STRING" id="301302.ERS852420_02462"/>
<organism evidence="2 4">
    <name type="scientific">Roseburia faecis</name>
    <dbReference type="NCBI Taxonomy" id="301302"/>
    <lineage>
        <taxon>Bacteria</taxon>
        <taxon>Bacillati</taxon>
        <taxon>Bacillota</taxon>
        <taxon>Clostridia</taxon>
        <taxon>Lachnospirales</taxon>
        <taxon>Lachnospiraceae</taxon>
        <taxon>Roseburia</taxon>
    </lineage>
</organism>
<dbReference type="EMBL" id="CYXV01000011">
    <property type="protein sequence ID" value="CUN06504.1"/>
    <property type="molecule type" value="Genomic_DNA"/>
</dbReference>
<dbReference type="AlphaFoldDB" id="A0A0M6WAH1"/>
<dbReference type="Proteomes" id="UP000095495">
    <property type="component" value="Unassembled WGS sequence"/>
</dbReference>
<reference evidence="4" key="2">
    <citation type="submission" date="2015-05" db="EMBL/GenBank/DDBJ databases">
        <authorList>
            <consortium name="Pathogen Informatics"/>
        </authorList>
    </citation>
    <scope>NUCLEOTIDE SEQUENCE [LARGE SCALE GENOMIC DNA]</scope>
    <source>
        <strain evidence="3 5">2789STDY5608863</strain>
        <strain evidence="4">M72</strain>
    </source>
</reference>
<evidence type="ECO:0000313" key="5">
    <source>
        <dbReference type="Proteomes" id="UP000095495"/>
    </source>
</evidence>
<dbReference type="GeneID" id="99746914"/>
<dbReference type="RefSeq" id="WP_055066874.1">
    <property type="nucleotide sequence ID" value="NZ_CP173697.1"/>
</dbReference>
<evidence type="ECO:0000313" key="3">
    <source>
        <dbReference type="EMBL" id="CUN06504.1"/>
    </source>
</evidence>
<dbReference type="PANTHER" id="PTHR39161:SF1">
    <property type="entry name" value="ADAPTER PROTEIN MECA 1"/>
    <property type="match status" value="1"/>
</dbReference>
<dbReference type="InterPro" id="IPR038471">
    <property type="entry name" value="MecA_C_sf"/>
</dbReference>
<comment type="similarity">
    <text evidence="1">Belongs to the MecA family.</text>
</comment>
<dbReference type="Proteomes" id="UP000049979">
    <property type="component" value="Unassembled WGS sequence"/>
</dbReference>
<sequence length="217" mass="25079">MKFSKIGKHTIRCVISEQEIQDLGYTIEEIMSNGERTQEFMNQIFDMAEQSFETKFELGIKTVRADFMSDHTLALTFSEHPGSDEMMEHLKDIVNGLMNAIPQQKWAQINEARQNEGNPDQVPVYATIVFADFDRLLRYAKNIMPPDLPTGQLYKYEDRYMLILTFSGMEEGSLRRLSNLTDEYAQDILVGAERKAFIQEHGICILKNDALQQLRQL</sequence>
<reference evidence="2" key="1">
    <citation type="submission" date="2015-05" db="EMBL/GenBank/DDBJ databases">
        <authorList>
            <person name="Wang D.B."/>
            <person name="Wang M."/>
        </authorList>
    </citation>
    <scope>NUCLEOTIDE SEQUENCE [LARGE SCALE GENOMIC DNA]</scope>
    <source>
        <strain evidence="2">M72</strain>
    </source>
</reference>
<keyword evidence="4" id="KW-1185">Reference proteome</keyword>
<evidence type="ECO:0000313" key="2">
    <source>
        <dbReference type="EMBL" id="CRL32692.1"/>
    </source>
</evidence>
<dbReference type="EMBL" id="CVRR01000005">
    <property type="protein sequence ID" value="CRL32692.1"/>
    <property type="molecule type" value="Genomic_DNA"/>
</dbReference>
<dbReference type="Pfam" id="PF05389">
    <property type="entry name" value="MecA"/>
    <property type="match status" value="1"/>
</dbReference>
<protein>
    <submittedName>
        <fullName evidence="3">Adapter protein mecA 1</fullName>
    </submittedName>
</protein>
<dbReference type="PANTHER" id="PTHR39161">
    <property type="entry name" value="ADAPTER PROTEIN MECA"/>
    <property type="match status" value="1"/>
</dbReference>
<proteinExistence type="inferred from homology"/>
<accession>A0A0M6WAH1</accession>